<keyword evidence="1" id="KW-0175">Coiled coil</keyword>
<organism evidence="2 3">
    <name type="scientific">Chitiniphilus purpureus</name>
    <dbReference type="NCBI Taxonomy" id="2981137"/>
    <lineage>
        <taxon>Bacteria</taxon>
        <taxon>Pseudomonadati</taxon>
        <taxon>Pseudomonadota</taxon>
        <taxon>Betaproteobacteria</taxon>
        <taxon>Neisseriales</taxon>
        <taxon>Chitinibacteraceae</taxon>
        <taxon>Chitiniphilus</taxon>
    </lineage>
</organism>
<dbReference type="EMBL" id="CP106753">
    <property type="protein sequence ID" value="UXY15148.1"/>
    <property type="molecule type" value="Genomic_DNA"/>
</dbReference>
<evidence type="ECO:0000313" key="3">
    <source>
        <dbReference type="Proteomes" id="UP001061302"/>
    </source>
</evidence>
<dbReference type="RefSeq" id="WP_263124539.1">
    <property type="nucleotide sequence ID" value="NZ_CP106753.1"/>
</dbReference>
<proteinExistence type="predicted"/>
<gene>
    <name evidence="2" type="ORF">N8I74_17825</name>
</gene>
<protein>
    <recommendedName>
        <fullName evidence="4">YqjK-like protein</fullName>
    </recommendedName>
</protein>
<evidence type="ECO:0000256" key="1">
    <source>
        <dbReference type="SAM" id="Coils"/>
    </source>
</evidence>
<feature type="coiled-coil region" evidence="1">
    <location>
        <begin position="1"/>
        <end position="28"/>
    </location>
</feature>
<keyword evidence="3" id="KW-1185">Reference proteome</keyword>
<evidence type="ECO:0008006" key="4">
    <source>
        <dbReference type="Google" id="ProtNLM"/>
    </source>
</evidence>
<reference evidence="2" key="1">
    <citation type="submission" date="2022-10" db="EMBL/GenBank/DDBJ databases">
        <title>Chitiniphilus purpureus sp. nov., a novel chitin-degrading bacterium isolated from crawfish pond sediment.</title>
        <authorList>
            <person name="Li K."/>
        </authorList>
    </citation>
    <scope>NUCLEOTIDE SEQUENCE</scope>
    <source>
        <strain evidence="2">CD1</strain>
    </source>
</reference>
<evidence type="ECO:0000313" key="2">
    <source>
        <dbReference type="EMBL" id="UXY15148.1"/>
    </source>
</evidence>
<accession>A0ABY6DTG1</accession>
<sequence>MNQHARSTREARKKLLQLEAELHRVELTVSLHDLRNPFRSRGESGWLSRIFKQPGPLLTLLVGTIAGNQLGGLSRLVPMALGAWKVLKAVRRFLARRRHPH</sequence>
<name>A0ABY6DTG1_9NEIS</name>
<dbReference type="Proteomes" id="UP001061302">
    <property type="component" value="Chromosome"/>
</dbReference>